<name>A0A196S5S3_BLAHN</name>
<comment type="caution">
    <text evidence="12">The sequence shown here is derived from an EMBL/GenBank/DDBJ whole genome shotgun (WGS) entry which is preliminary data.</text>
</comment>
<evidence type="ECO:0000313" key="12">
    <source>
        <dbReference type="EMBL" id="OAO11771.1"/>
    </source>
</evidence>
<dbReference type="InterPro" id="IPR008271">
    <property type="entry name" value="Ser/Thr_kinase_AS"/>
</dbReference>
<dbReference type="InterPro" id="IPR011009">
    <property type="entry name" value="Kinase-like_dom_sf"/>
</dbReference>
<dbReference type="InterPro" id="IPR000719">
    <property type="entry name" value="Prot_kinase_dom"/>
</dbReference>
<evidence type="ECO:0000256" key="3">
    <source>
        <dbReference type="ARBA" id="ARBA00022679"/>
    </source>
</evidence>
<feature type="compositionally biased region" description="Basic residues" evidence="9">
    <location>
        <begin position="59"/>
        <end position="72"/>
    </location>
</feature>
<dbReference type="PROSITE" id="PS51285">
    <property type="entry name" value="AGC_KINASE_CTER"/>
    <property type="match status" value="1"/>
</dbReference>
<dbReference type="SMART" id="SM00133">
    <property type="entry name" value="S_TK_X"/>
    <property type="match status" value="1"/>
</dbReference>
<dbReference type="InterPro" id="IPR045270">
    <property type="entry name" value="STKc_AGC"/>
</dbReference>
<evidence type="ECO:0000259" key="11">
    <source>
        <dbReference type="PROSITE" id="PS51285"/>
    </source>
</evidence>
<proteinExistence type="inferred from homology"/>
<comment type="similarity">
    <text evidence="8">Belongs to the protein kinase superfamily.</text>
</comment>
<dbReference type="OrthoDB" id="63267at2759"/>
<evidence type="ECO:0000256" key="9">
    <source>
        <dbReference type="SAM" id="MobiDB-lite"/>
    </source>
</evidence>
<keyword evidence="2" id="KW-0597">Phosphoprotein</keyword>
<feature type="binding site" evidence="7">
    <location>
        <position position="156"/>
    </location>
    <ligand>
        <name>ATP</name>
        <dbReference type="ChEBI" id="CHEBI:30616"/>
    </ligand>
</feature>
<evidence type="ECO:0000259" key="10">
    <source>
        <dbReference type="PROSITE" id="PS50011"/>
    </source>
</evidence>
<gene>
    <name evidence="12" type="ORF">AV274_6606</name>
</gene>
<keyword evidence="1 8" id="KW-0723">Serine/threonine-protein kinase</keyword>
<dbReference type="PROSITE" id="PS00107">
    <property type="entry name" value="PROTEIN_KINASE_ATP"/>
    <property type="match status" value="1"/>
</dbReference>
<keyword evidence="3" id="KW-0808">Transferase</keyword>
<accession>A0A196S5S3</accession>
<dbReference type="InterPro" id="IPR017441">
    <property type="entry name" value="Protein_kinase_ATP_BS"/>
</dbReference>
<dbReference type="GO" id="GO:0005524">
    <property type="term" value="F:ATP binding"/>
    <property type="evidence" value="ECO:0007669"/>
    <property type="project" value="UniProtKB-UniRule"/>
</dbReference>
<dbReference type="Pfam" id="PF00069">
    <property type="entry name" value="Pkinase"/>
    <property type="match status" value="1"/>
</dbReference>
<protein>
    <submittedName>
        <fullName evidence="12">Protein kinase</fullName>
    </submittedName>
</protein>
<dbReference type="EMBL" id="LXWW01000580">
    <property type="protein sequence ID" value="OAO11771.1"/>
    <property type="molecule type" value="Genomic_DNA"/>
</dbReference>
<feature type="domain" description="AGC-kinase C-terminal" evidence="11">
    <location>
        <begin position="407"/>
        <end position="475"/>
    </location>
</feature>
<dbReference type="SMART" id="SM00220">
    <property type="entry name" value="S_TKc"/>
    <property type="match status" value="1"/>
</dbReference>
<dbReference type="InterPro" id="IPR000961">
    <property type="entry name" value="AGC-kinase_C"/>
</dbReference>
<dbReference type="Proteomes" id="UP000078348">
    <property type="component" value="Unassembled WGS sequence"/>
</dbReference>
<reference evidence="12 13" key="1">
    <citation type="submission" date="2016-05" db="EMBL/GenBank/DDBJ databases">
        <title>Nuclear genome of Blastocystis sp. subtype 1 NandII.</title>
        <authorList>
            <person name="Gentekaki E."/>
            <person name="Curtis B."/>
            <person name="Stairs C."/>
            <person name="Eme L."/>
            <person name="Herman E."/>
            <person name="Klimes V."/>
            <person name="Arias M.C."/>
            <person name="Elias M."/>
            <person name="Hilliou F."/>
            <person name="Klute M."/>
            <person name="Malik S.-B."/>
            <person name="Pightling A."/>
            <person name="Rachubinski R."/>
            <person name="Salas D."/>
            <person name="Schlacht A."/>
            <person name="Suga H."/>
            <person name="Archibald J."/>
            <person name="Ball S.G."/>
            <person name="Clark G."/>
            <person name="Dacks J."/>
            <person name="Van Der Giezen M."/>
            <person name="Tsaousis A."/>
            <person name="Roger A."/>
        </authorList>
    </citation>
    <scope>NUCLEOTIDE SEQUENCE [LARGE SCALE GENOMIC DNA]</scope>
    <source>
        <strain evidence="13">ATCC 50177 / NandII</strain>
    </source>
</reference>
<feature type="domain" description="Protein kinase" evidence="10">
    <location>
        <begin position="127"/>
        <end position="406"/>
    </location>
</feature>
<feature type="region of interest" description="Disordered" evidence="9">
    <location>
        <begin position="50"/>
        <end position="83"/>
    </location>
</feature>
<organism evidence="12 13">
    <name type="scientific">Blastocystis sp. subtype 1 (strain ATCC 50177 / NandII)</name>
    <dbReference type="NCBI Taxonomy" id="478820"/>
    <lineage>
        <taxon>Eukaryota</taxon>
        <taxon>Sar</taxon>
        <taxon>Stramenopiles</taxon>
        <taxon>Bigyra</taxon>
        <taxon>Opalozoa</taxon>
        <taxon>Opalinata</taxon>
        <taxon>Blastocystidae</taxon>
        <taxon>Blastocystis</taxon>
    </lineage>
</organism>
<dbReference type="PROSITE" id="PS50011">
    <property type="entry name" value="PROTEIN_KINASE_DOM"/>
    <property type="match status" value="1"/>
</dbReference>
<evidence type="ECO:0000256" key="2">
    <source>
        <dbReference type="ARBA" id="ARBA00022553"/>
    </source>
</evidence>
<dbReference type="GO" id="GO:0004674">
    <property type="term" value="F:protein serine/threonine kinase activity"/>
    <property type="evidence" value="ECO:0007669"/>
    <property type="project" value="UniProtKB-KW"/>
</dbReference>
<evidence type="ECO:0000256" key="7">
    <source>
        <dbReference type="PROSITE-ProRule" id="PRU10141"/>
    </source>
</evidence>
<dbReference type="PANTHER" id="PTHR24351">
    <property type="entry name" value="RIBOSOMAL PROTEIN S6 KINASE"/>
    <property type="match status" value="1"/>
</dbReference>
<evidence type="ECO:0000256" key="5">
    <source>
        <dbReference type="ARBA" id="ARBA00022777"/>
    </source>
</evidence>
<dbReference type="PROSITE" id="PS00108">
    <property type="entry name" value="PROTEIN_KINASE_ST"/>
    <property type="match status" value="1"/>
</dbReference>
<evidence type="ECO:0000256" key="1">
    <source>
        <dbReference type="ARBA" id="ARBA00022527"/>
    </source>
</evidence>
<dbReference type="AlphaFoldDB" id="A0A196S5S3"/>
<dbReference type="SUPFAM" id="SSF56112">
    <property type="entry name" value="Protein kinase-like (PK-like)"/>
    <property type="match status" value="1"/>
</dbReference>
<evidence type="ECO:0000256" key="4">
    <source>
        <dbReference type="ARBA" id="ARBA00022741"/>
    </source>
</evidence>
<evidence type="ECO:0000256" key="6">
    <source>
        <dbReference type="ARBA" id="ARBA00022840"/>
    </source>
</evidence>
<dbReference type="Gene3D" id="1.10.510.10">
    <property type="entry name" value="Transferase(Phosphotransferase) domain 1"/>
    <property type="match status" value="1"/>
</dbReference>
<evidence type="ECO:0000313" key="13">
    <source>
        <dbReference type="Proteomes" id="UP000078348"/>
    </source>
</evidence>
<evidence type="ECO:0000256" key="8">
    <source>
        <dbReference type="RuleBase" id="RU000304"/>
    </source>
</evidence>
<keyword evidence="4 7" id="KW-0547">Nucleotide-binding</keyword>
<dbReference type="STRING" id="478820.A0A196S5S3"/>
<dbReference type="Gene3D" id="3.30.200.20">
    <property type="entry name" value="Phosphorylase Kinase, domain 1"/>
    <property type="match status" value="1"/>
</dbReference>
<dbReference type="FunFam" id="1.10.510.10:FF:000048">
    <property type="entry name" value="Protein kinase C"/>
    <property type="match status" value="1"/>
</dbReference>
<dbReference type="CDD" id="cd05123">
    <property type="entry name" value="STKc_AGC"/>
    <property type="match status" value="1"/>
</dbReference>
<keyword evidence="13" id="KW-1185">Reference proteome</keyword>
<sequence length="486" mass="55476">MTFMITQKTQWITIYSNTPMSTQLFKEATHRNMSDNRNEKAFDLKAFSEQLKKQQQRGPTKKQAKRSNKKGKSPQENQVRHNTVEDFIRVQDGESTPIQIDAYGKNASVLLNESNEESAQGIRPSLFVILKMIGKGATARVFLVRCTMNNRVYAMKVMEKTKFKSASDRDYVIHERRVLSRLKNRFLITLFCSFQTASHLYLVMDFCQGGELFGHILDKGFFTEDEARFYIAEVILAVEHLHANGIIHRDIKPENILLSASGHVVLCDFGICFDRQQQAPYPHQNSPAILDDDDICDNRVCGTYHYMAPEVLCTSVPYGRAVDWWSVGCLLYEMTSGNPPFMAREKAKLLDMIMKSKPKMPPFLSPELHSLLKGLLERNAMKRLGAEPSTFTQVGGVAKLKKHPFFKGIDWYKLERGEIEPPLKLHFDSDTDTHYFLSKYTEFPLEKLNGLKMEGETAPIDGYTYIGTVFSEFDELEGGAERGKEA</sequence>
<keyword evidence="5 12" id="KW-0418">Kinase</keyword>
<keyword evidence="6 7" id="KW-0067">ATP-binding</keyword>